<dbReference type="AlphaFoldDB" id="A0A6I4SIS3"/>
<dbReference type="PANTHER" id="PTHR43537:SF5">
    <property type="entry name" value="UXU OPERON TRANSCRIPTIONAL REGULATOR"/>
    <property type="match status" value="1"/>
</dbReference>
<name>A0A6I4SIS3_9SPHN</name>
<dbReference type="EMBL" id="WTYS01000001">
    <property type="protein sequence ID" value="MXO55278.1"/>
    <property type="molecule type" value="Genomic_DNA"/>
</dbReference>
<dbReference type="PANTHER" id="PTHR43537">
    <property type="entry name" value="TRANSCRIPTIONAL REGULATOR, GNTR FAMILY"/>
    <property type="match status" value="1"/>
</dbReference>
<dbReference type="SMART" id="SM00345">
    <property type="entry name" value="HTH_GNTR"/>
    <property type="match status" value="1"/>
</dbReference>
<dbReference type="Gene3D" id="1.10.10.10">
    <property type="entry name" value="Winged helix-like DNA-binding domain superfamily/Winged helix DNA-binding domain"/>
    <property type="match status" value="1"/>
</dbReference>
<dbReference type="InterPro" id="IPR036390">
    <property type="entry name" value="WH_DNA-bd_sf"/>
</dbReference>
<keyword evidence="2" id="KW-0238">DNA-binding</keyword>
<dbReference type="Pfam" id="PF07729">
    <property type="entry name" value="FCD"/>
    <property type="match status" value="1"/>
</dbReference>
<dbReference type="Pfam" id="PF00392">
    <property type="entry name" value="GntR"/>
    <property type="match status" value="1"/>
</dbReference>
<keyword evidence="3" id="KW-0804">Transcription</keyword>
<proteinExistence type="predicted"/>
<evidence type="ECO:0000313" key="6">
    <source>
        <dbReference type="Proteomes" id="UP000468943"/>
    </source>
</evidence>
<accession>A0A6I4SIS3</accession>
<dbReference type="SUPFAM" id="SSF46785">
    <property type="entry name" value="Winged helix' DNA-binding domain"/>
    <property type="match status" value="1"/>
</dbReference>
<dbReference type="RefSeq" id="WP_160596620.1">
    <property type="nucleotide sequence ID" value="NZ_WTYS01000001.1"/>
</dbReference>
<keyword evidence="6" id="KW-1185">Reference proteome</keyword>
<gene>
    <name evidence="5" type="ORF">GRI36_00130</name>
</gene>
<evidence type="ECO:0000256" key="2">
    <source>
        <dbReference type="ARBA" id="ARBA00023125"/>
    </source>
</evidence>
<dbReference type="SMART" id="SM00895">
    <property type="entry name" value="FCD"/>
    <property type="match status" value="1"/>
</dbReference>
<reference evidence="5 6" key="1">
    <citation type="submission" date="2019-12" db="EMBL/GenBank/DDBJ databases">
        <title>Genomic-based taxomic classification of the family Erythrobacteraceae.</title>
        <authorList>
            <person name="Xu L."/>
        </authorList>
    </citation>
    <scope>NUCLEOTIDE SEQUENCE [LARGE SCALE GENOMIC DNA]</scope>
    <source>
        <strain evidence="5 6">JCM 17802</strain>
    </source>
</reference>
<organism evidence="5 6">
    <name type="scientific">Pontixanthobacter gangjinensis</name>
    <dbReference type="NCBI Taxonomy" id="1028742"/>
    <lineage>
        <taxon>Bacteria</taxon>
        <taxon>Pseudomonadati</taxon>
        <taxon>Pseudomonadota</taxon>
        <taxon>Alphaproteobacteria</taxon>
        <taxon>Sphingomonadales</taxon>
        <taxon>Erythrobacteraceae</taxon>
        <taxon>Pontixanthobacter</taxon>
    </lineage>
</organism>
<comment type="caution">
    <text evidence="5">The sequence shown here is derived from an EMBL/GenBank/DDBJ whole genome shotgun (WGS) entry which is preliminary data.</text>
</comment>
<dbReference type="InterPro" id="IPR011711">
    <property type="entry name" value="GntR_C"/>
</dbReference>
<dbReference type="GO" id="GO:0003677">
    <property type="term" value="F:DNA binding"/>
    <property type="evidence" value="ECO:0007669"/>
    <property type="project" value="UniProtKB-KW"/>
</dbReference>
<evidence type="ECO:0000256" key="3">
    <source>
        <dbReference type="ARBA" id="ARBA00023163"/>
    </source>
</evidence>
<evidence type="ECO:0000256" key="1">
    <source>
        <dbReference type="ARBA" id="ARBA00023015"/>
    </source>
</evidence>
<dbReference type="InterPro" id="IPR008920">
    <property type="entry name" value="TF_FadR/GntR_C"/>
</dbReference>
<dbReference type="GO" id="GO:0003700">
    <property type="term" value="F:DNA-binding transcription factor activity"/>
    <property type="evidence" value="ECO:0007669"/>
    <property type="project" value="InterPro"/>
</dbReference>
<dbReference type="CDD" id="cd07377">
    <property type="entry name" value="WHTH_GntR"/>
    <property type="match status" value="1"/>
</dbReference>
<dbReference type="Gene3D" id="1.20.120.530">
    <property type="entry name" value="GntR ligand-binding domain-like"/>
    <property type="match status" value="1"/>
</dbReference>
<dbReference type="PROSITE" id="PS50949">
    <property type="entry name" value="HTH_GNTR"/>
    <property type="match status" value="1"/>
</dbReference>
<dbReference type="InterPro" id="IPR000524">
    <property type="entry name" value="Tscrpt_reg_HTH_GntR"/>
</dbReference>
<sequence length="223" mass="24822">MQYTIDSPQSASSQAAKTLRAMIIDGVIPDGDRINEVHLSQRLQISRTPIREGLGQLVAEGFVEIIPRRGFFACPLNANEFSDLYDLRPMLDPEALLLGGQLTPEEIDALEQSNEVFQNAQPGAEAVNADENFHRLLIARCQNAVLLGVIDNLMARTRRYELALFRETAPVNCAANEHKMIIKALRDQQLQDAAKHLHGNLTSGKGPILDWLATRLDRTKEQS</sequence>
<keyword evidence="1" id="KW-0805">Transcription regulation</keyword>
<dbReference type="InterPro" id="IPR036388">
    <property type="entry name" value="WH-like_DNA-bd_sf"/>
</dbReference>
<feature type="domain" description="HTH gntR-type" evidence="4">
    <location>
        <begin position="9"/>
        <end position="76"/>
    </location>
</feature>
<dbReference type="SUPFAM" id="SSF48008">
    <property type="entry name" value="GntR ligand-binding domain-like"/>
    <property type="match status" value="1"/>
</dbReference>
<protein>
    <submittedName>
        <fullName evidence="5">FCD domain-containing protein</fullName>
    </submittedName>
</protein>
<evidence type="ECO:0000313" key="5">
    <source>
        <dbReference type="EMBL" id="MXO55278.1"/>
    </source>
</evidence>
<dbReference type="Proteomes" id="UP000468943">
    <property type="component" value="Unassembled WGS sequence"/>
</dbReference>
<evidence type="ECO:0000259" key="4">
    <source>
        <dbReference type="PROSITE" id="PS50949"/>
    </source>
</evidence>
<dbReference type="OrthoDB" id="7620579at2"/>